<dbReference type="InterPro" id="IPR036390">
    <property type="entry name" value="WH_DNA-bd_sf"/>
</dbReference>
<evidence type="ECO:0000313" key="6">
    <source>
        <dbReference type="EMBL" id="BCZ81309.1"/>
    </source>
</evidence>
<dbReference type="Proteomes" id="UP001319874">
    <property type="component" value="Chromosome 2"/>
</dbReference>
<keyword evidence="3" id="KW-0238">DNA-binding</keyword>
<dbReference type="SUPFAM" id="SSF53850">
    <property type="entry name" value="Periplasmic binding protein-like II"/>
    <property type="match status" value="1"/>
</dbReference>
<dbReference type="RefSeq" id="WP_229513770.1">
    <property type="nucleotide sequence ID" value="NZ_AP024956.1"/>
</dbReference>
<dbReference type="EMBL" id="AP024956">
    <property type="protein sequence ID" value="BCZ81309.1"/>
    <property type="molecule type" value="Genomic_DNA"/>
</dbReference>
<dbReference type="InterPro" id="IPR036388">
    <property type="entry name" value="WH-like_DNA-bd_sf"/>
</dbReference>
<name>A0ABM7U3E8_9BURK</name>
<dbReference type="Pfam" id="PF03466">
    <property type="entry name" value="LysR_substrate"/>
    <property type="match status" value="1"/>
</dbReference>
<keyword evidence="7" id="KW-1185">Reference proteome</keyword>
<reference evidence="6 7" key="1">
    <citation type="journal article" date="2022" name="Front. Microbiol.">
        <title>Identification and characterization of a novel class of self-sufficient cytochrome P450 hydroxylase involved in cyclohexanecarboxylate degradation in Paraburkholderia terrae strain KU-64.</title>
        <authorList>
            <person name="Yamamoto T."/>
            <person name="Hasegawa Y."/>
            <person name="Iwaki H."/>
        </authorList>
    </citation>
    <scope>NUCLEOTIDE SEQUENCE [LARGE SCALE GENOMIC DNA]</scope>
    <source>
        <strain evidence="6 7">KU-64</strain>
    </source>
</reference>
<organism evidence="6 7">
    <name type="scientific">Paraburkholderia terrae</name>
    <dbReference type="NCBI Taxonomy" id="311230"/>
    <lineage>
        <taxon>Bacteria</taxon>
        <taxon>Pseudomonadati</taxon>
        <taxon>Pseudomonadota</taxon>
        <taxon>Betaproteobacteria</taxon>
        <taxon>Burkholderiales</taxon>
        <taxon>Burkholderiaceae</taxon>
        <taxon>Paraburkholderia</taxon>
    </lineage>
</organism>
<dbReference type="Pfam" id="PF00126">
    <property type="entry name" value="HTH_1"/>
    <property type="match status" value="1"/>
</dbReference>
<dbReference type="Gene3D" id="3.40.190.10">
    <property type="entry name" value="Periplasmic binding protein-like II"/>
    <property type="match status" value="2"/>
</dbReference>
<dbReference type="InterPro" id="IPR050389">
    <property type="entry name" value="LysR-type_TF"/>
</dbReference>
<dbReference type="InterPro" id="IPR005119">
    <property type="entry name" value="LysR_subst-bd"/>
</dbReference>
<dbReference type="PROSITE" id="PS50931">
    <property type="entry name" value="HTH_LYSR"/>
    <property type="match status" value="1"/>
</dbReference>
<evidence type="ECO:0000256" key="3">
    <source>
        <dbReference type="ARBA" id="ARBA00023125"/>
    </source>
</evidence>
<dbReference type="PANTHER" id="PTHR30118:SF15">
    <property type="entry name" value="TRANSCRIPTIONAL REGULATORY PROTEIN"/>
    <property type="match status" value="1"/>
</dbReference>
<dbReference type="PANTHER" id="PTHR30118">
    <property type="entry name" value="HTH-TYPE TRANSCRIPTIONAL REGULATOR LEUO-RELATED"/>
    <property type="match status" value="1"/>
</dbReference>
<evidence type="ECO:0000256" key="4">
    <source>
        <dbReference type="ARBA" id="ARBA00023163"/>
    </source>
</evidence>
<dbReference type="Gene3D" id="1.10.10.10">
    <property type="entry name" value="Winged helix-like DNA-binding domain superfamily/Winged helix DNA-binding domain"/>
    <property type="match status" value="1"/>
</dbReference>
<protein>
    <submittedName>
        <fullName evidence="6">Transcriptional regulator</fullName>
    </submittedName>
</protein>
<dbReference type="CDD" id="cd08459">
    <property type="entry name" value="PBP2_DntR_NahR_LinR_like"/>
    <property type="match status" value="1"/>
</dbReference>
<dbReference type="SUPFAM" id="SSF46785">
    <property type="entry name" value="Winged helix' DNA-binding domain"/>
    <property type="match status" value="1"/>
</dbReference>
<comment type="similarity">
    <text evidence="1">Belongs to the LysR transcriptional regulatory family.</text>
</comment>
<sequence>MDTIPSRHEADLDFHHLQVFDVLMMERSITKAARVLNVTQPALSKTLARLRLYFGDPLFIRVSMRMEPTPKAIELADPVKSVLDRFRQLRSAHAAFDPATSERSFNLYLVDAGVVHMLPPLLNHLSCHAPRVHIEAIQCDAQHLDRWLESGVIDIAIGSFPSLATGIRRLPLWTEHYACVTRGGHPRIGPTPTREAFIEETHVLVTAAGTGHEHLSVERLLEAHVPRQNIVCRVPTFTSAALISRNSDAIATIPRTLALGMSRDMDLQVVEPPLDFPKIEIAQYWHDRVHRDPGNQWIRNVVKEMFGQARV</sequence>
<evidence type="ECO:0000259" key="5">
    <source>
        <dbReference type="PROSITE" id="PS50931"/>
    </source>
</evidence>
<feature type="domain" description="HTH lysR-type" evidence="5">
    <location>
        <begin position="12"/>
        <end position="69"/>
    </location>
</feature>
<keyword evidence="4" id="KW-0804">Transcription</keyword>
<gene>
    <name evidence="6" type="ORF">PTKU64_49840</name>
</gene>
<proteinExistence type="inferred from homology"/>
<evidence type="ECO:0000256" key="1">
    <source>
        <dbReference type="ARBA" id="ARBA00009437"/>
    </source>
</evidence>
<keyword evidence="2" id="KW-0805">Transcription regulation</keyword>
<evidence type="ECO:0000313" key="7">
    <source>
        <dbReference type="Proteomes" id="UP001319874"/>
    </source>
</evidence>
<evidence type="ECO:0000256" key="2">
    <source>
        <dbReference type="ARBA" id="ARBA00023015"/>
    </source>
</evidence>
<dbReference type="PRINTS" id="PR00039">
    <property type="entry name" value="HTHLYSR"/>
</dbReference>
<dbReference type="InterPro" id="IPR000847">
    <property type="entry name" value="LysR_HTH_N"/>
</dbReference>
<accession>A0ABM7U3E8</accession>